<dbReference type="PANTHER" id="PTHR30258:SF2">
    <property type="entry name" value="COMG OPERON PROTEIN 1"/>
    <property type="match status" value="1"/>
</dbReference>
<keyword evidence="2" id="KW-0547">Nucleotide-binding</keyword>
<keyword evidence="6" id="KW-1185">Reference proteome</keyword>
<dbReference type="Gene3D" id="3.30.450.90">
    <property type="match status" value="1"/>
</dbReference>
<organism evidence="5 6">
    <name type="scientific">Lignipirellula cremea</name>
    <dbReference type="NCBI Taxonomy" id="2528010"/>
    <lineage>
        <taxon>Bacteria</taxon>
        <taxon>Pseudomonadati</taxon>
        <taxon>Planctomycetota</taxon>
        <taxon>Planctomycetia</taxon>
        <taxon>Pirellulales</taxon>
        <taxon>Pirellulaceae</taxon>
        <taxon>Lignipirellula</taxon>
    </lineage>
</organism>
<sequence length="410" mass="44877">MNSDDPFQFPASDLPLMDAEAAMDLLISHSANIKASDLFLHTDETSTEIAVRQLGTVRRLAVVSPEQGRQLITYVKVMAGMNISEHRRPMDGRWIRHFDDMRLDMRINTIATLFGEDMTLRVWDRNVGIRSINELGMLPNDIGKLHSMLASPSGLILVTGPTGTGKTTTLYACLEHLNDGTRKISTLEDPVEYALKGVRQAQTQAKLGLDFPELLRNVLRQSPDVIMVGEIRDQETAATAIRAANSGHLVLATLHAPVAAAAVQSMFALGSNPFFLSSCLLGIVAQRLVRKLCDHCKVAYDVTEAPETFAPVRELLKTGEGNAIYGPSGCDKCHGLGYSSLTGLFELMTLNQQIRKLIATARPKEEIEKAAIAASMLEFRRSALLCVAMGDTSAEEIVRDLPPEHLGLED</sequence>
<dbReference type="InterPro" id="IPR027417">
    <property type="entry name" value="P-loop_NTPase"/>
</dbReference>
<dbReference type="GO" id="GO:0016887">
    <property type="term" value="F:ATP hydrolysis activity"/>
    <property type="evidence" value="ECO:0007669"/>
    <property type="project" value="TreeGrafter"/>
</dbReference>
<dbReference type="SMART" id="SM00382">
    <property type="entry name" value="AAA"/>
    <property type="match status" value="1"/>
</dbReference>
<dbReference type="SUPFAM" id="SSF52540">
    <property type="entry name" value="P-loop containing nucleoside triphosphate hydrolases"/>
    <property type="match status" value="1"/>
</dbReference>
<evidence type="ECO:0000256" key="2">
    <source>
        <dbReference type="ARBA" id="ARBA00022741"/>
    </source>
</evidence>
<feature type="domain" description="Bacterial type II secretion system protein E" evidence="4">
    <location>
        <begin position="219"/>
        <end position="233"/>
    </location>
</feature>
<protein>
    <submittedName>
        <fullName evidence="5">Type II secretion system protein E</fullName>
    </submittedName>
</protein>
<dbReference type="Gene3D" id="3.40.50.300">
    <property type="entry name" value="P-loop containing nucleotide triphosphate hydrolases"/>
    <property type="match status" value="1"/>
</dbReference>
<dbReference type="GO" id="GO:0005886">
    <property type="term" value="C:plasma membrane"/>
    <property type="evidence" value="ECO:0007669"/>
    <property type="project" value="TreeGrafter"/>
</dbReference>
<dbReference type="PROSITE" id="PS00662">
    <property type="entry name" value="T2SP_E"/>
    <property type="match status" value="1"/>
</dbReference>
<dbReference type="EMBL" id="CP036433">
    <property type="protein sequence ID" value="QDU95365.1"/>
    <property type="molecule type" value="Genomic_DNA"/>
</dbReference>
<evidence type="ECO:0000256" key="1">
    <source>
        <dbReference type="ARBA" id="ARBA00006611"/>
    </source>
</evidence>
<dbReference type="GO" id="GO:0005524">
    <property type="term" value="F:ATP binding"/>
    <property type="evidence" value="ECO:0007669"/>
    <property type="project" value="UniProtKB-KW"/>
</dbReference>
<dbReference type="CDD" id="cd01129">
    <property type="entry name" value="PulE-GspE-like"/>
    <property type="match status" value="1"/>
</dbReference>
<evidence type="ECO:0000259" key="4">
    <source>
        <dbReference type="PROSITE" id="PS00662"/>
    </source>
</evidence>
<dbReference type="OrthoDB" id="244550at2"/>
<proteinExistence type="inferred from homology"/>
<reference evidence="5 6" key="1">
    <citation type="submission" date="2019-02" db="EMBL/GenBank/DDBJ databases">
        <title>Deep-cultivation of Planctomycetes and their phenomic and genomic characterization uncovers novel biology.</title>
        <authorList>
            <person name="Wiegand S."/>
            <person name="Jogler M."/>
            <person name="Boedeker C."/>
            <person name="Pinto D."/>
            <person name="Vollmers J."/>
            <person name="Rivas-Marin E."/>
            <person name="Kohn T."/>
            <person name="Peeters S.H."/>
            <person name="Heuer A."/>
            <person name="Rast P."/>
            <person name="Oberbeckmann S."/>
            <person name="Bunk B."/>
            <person name="Jeske O."/>
            <person name="Meyerdierks A."/>
            <person name="Storesund J.E."/>
            <person name="Kallscheuer N."/>
            <person name="Luecker S."/>
            <person name="Lage O.M."/>
            <person name="Pohl T."/>
            <person name="Merkel B.J."/>
            <person name="Hornburger P."/>
            <person name="Mueller R.-W."/>
            <person name="Bruemmer F."/>
            <person name="Labrenz M."/>
            <person name="Spormann A.M."/>
            <person name="Op den Camp H."/>
            <person name="Overmann J."/>
            <person name="Amann R."/>
            <person name="Jetten M.S.M."/>
            <person name="Mascher T."/>
            <person name="Medema M.H."/>
            <person name="Devos D.P."/>
            <person name="Kaster A.-K."/>
            <person name="Ovreas L."/>
            <person name="Rohde M."/>
            <person name="Galperin M.Y."/>
            <person name="Jogler C."/>
        </authorList>
    </citation>
    <scope>NUCLEOTIDE SEQUENCE [LARGE SCALE GENOMIC DNA]</scope>
    <source>
        <strain evidence="5 6">Pla85_3_4</strain>
    </source>
</reference>
<accession>A0A518DU56</accession>
<evidence type="ECO:0000313" key="6">
    <source>
        <dbReference type="Proteomes" id="UP000317648"/>
    </source>
</evidence>
<gene>
    <name evidence="5" type="primary">epsE_7</name>
    <name evidence="5" type="ORF">Pla8534_31800</name>
</gene>
<comment type="similarity">
    <text evidence="1">Belongs to the GSP E family.</text>
</comment>
<evidence type="ECO:0000313" key="5">
    <source>
        <dbReference type="EMBL" id="QDU95365.1"/>
    </source>
</evidence>
<dbReference type="RefSeq" id="WP_145054116.1">
    <property type="nucleotide sequence ID" value="NZ_CP036433.1"/>
</dbReference>
<name>A0A518DU56_9BACT</name>
<dbReference type="PANTHER" id="PTHR30258">
    <property type="entry name" value="TYPE II SECRETION SYSTEM PROTEIN GSPE-RELATED"/>
    <property type="match status" value="1"/>
</dbReference>
<dbReference type="Pfam" id="PF00437">
    <property type="entry name" value="T2SSE"/>
    <property type="match status" value="1"/>
</dbReference>
<dbReference type="Proteomes" id="UP000317648">
    <property type="component" value="Chromosome"/>
</dbReference>
<dbReference type="InterPro" id="IPR003593">
    <property type="entry name" value="AAA+_ATPase"/>
</dbReference>
<dbReference type="InterPro" id="IPR001482">
    <property type="entry name" value="T2SS/T4SS_dom"/>
</dbReference>
<evidence type="ECO:0000256" key="3">
    <source>
        <dbReference type="ARBA" id="ARBA00022840"/>
    </source>
</evidence>
<keyword evidence="3" id="KW-0067">ATP-binding</keyword>
<dbReference type="KEGG" id="lcre:Pla8534_31800"/>
<dbReference type="AlphaFoldDB" id="A0A518DU56"/>